<dbReference type="RefSeq" id="WP_119547729.1">
    <property type="nucleotide sequence ID" value="NZ_QXIR01000019.1"/>
</dbReference>
<gene>
    <name evidence="2" type="ORF">D3H55_14140</name>
</gene>
<dbReference type="EMBL" id="QXIR01000019">
    <property type="protein sequence ID" value="RIW32016.1"/>
    <property type="molecule type" value="Genomic_DNA"/>
</dbReference>
<name>A0A3A1QXY8_9BACI</name>
<keyword evidence="1" id="KW-0812">Transmembrane</keyword>
<evidence type="ECO:0000313" key="2">
    <source>
        <dbReference type="EMBL" id="RIW32016.1"/>
    </source>
</evidence>
<accession>A0A3A1QXY8</accession>
<protein>
    <submittedName>
        <fullName evidence="2">Uncharacterized protein</fullName>
    </submittedName>
</protein>
<proteinExistence type="predicted"/>
<dbReference type="Proteomes" id="UP000265801">
    <property type="component" value="Unassembled WGS sequence"/>
</dbReference>
<sequence>MKRHEDETEFDKTLKSLDSIQLDKTDKEEVFSSLKTSMEKQKGKNKVFHWSNHLLTAAFAAIFLIGGGYLFMNNIAWEQTAPQSENIKTIETVLKKIFSGPDEELKAILDNKETYIKNDNVQEFQSELMSYYLKEYGLYFEENRVEDYVMTNKLTFTELAYAKGYQLEAADIEITKDEESEDAYVFTVHVDLMSGGTESSETKVTGRINIYEEGKINTIRFARDGGTEELIKAIQTAE</sequence>
<keyword evidence="3" id="KW-1185">Reference proteome</keyword>
<comment type="caution">
    <text evidence="2">The sequence shown here is derived from an EMBL/GenBank/DDBJ whole genome shotgun (WGS) entry which is preliminary data.</text>
</comment>
<keyword evidence="1" id="KW-1133">Transmembrane helix</keyword>
<evidence type="ECO:0000313" key="3">
    <source>
        <dbReference type="Proteomes" id="UP000265801"/>
    </source>
</evidence>
<feature type="transmembrane region" description="Helical" evidence="1">
    <location>
        <begin position="50"/>
        <end position="72"/>
    </location>
</feature>
<dbReference type="OrthoDB" id="2862147at2"/>
<keyword evidence="1" id="KW-0472">Membrane</keyword>
<organism evidence="2 3">
    <name type="scientific">Bacillus salacetis</name>
    <dbReference type="NCBI Taxonomy" id="2315464"/>
    <lineage>
        <taxon>Bacteria</taxon>
        <taxon>Bacillati</taxon>
        <taxon>Bacillota</taxon>
        <taxon>Bacilli</taxon>
        <taxon>Bacillales</taxon>
        <taxon>Bacillaceae</taxon>
        <taxon>Bacillus</taxon>
    </lineage>
</organism>
<dbReference type="AlphaFoldDB" id="A0A3A1QXY8"/>
<evidence type="ECO:0000256" key="1">
    <source>
        <dbReference type="SAM" id="Phobius"/>
    </source>
</evidence>
<reference evidence="2 3" key="1">
    <citation type="submission" date="2018-09" db="EMBL/GenBank/DDBJ databases">
        <title>Bacillus saliacetes sp. nov., isolated from Thai shrimp paste (Ka-pi).</title>
        <authorList>
            <person name="Daroonpunt R."/>
            <person name="Tanasupawat S."/>
            <person name="Yiamsombut S."/>
        </authorList>
    </citation>
    <scope>NUCLEOTIDE SEQUENCE [LARGE SCALE GENOMIC DNA]</scope>
    <source>
        <strain evidence="2 3">SKP7-4</strain>
    </source>
</reference>